<keyword evidence="2" id="KW-0449">Lipoprotein</keyword>
<proteinExistence type="inferred from homology"/>
<feature type="region of interest" description="Disordered" evidence="8">
    <location>
        <begin position="440"/>
        <end position="490"/>
    </location>
</feature>
<comment type="caution">
    <text evidence="9">The sequence shown here is derived from an EMBL/GenBank/DDBJ whole genome shotgun (WGS) entry which is preliminary data.</text>
</comment>
<accession>A0A4S8ITQ0</accession>
<feature type="binding site" evidence="7">
    <location>
        <position position="48"/>
    </location>
    <ligand>
        <name>Mg(2+)</name>
        <dbReference type="ChEBI" id="CHEBI:18420"/>
    </ligand>
</feature>
<dbReference type="GO" id="GO:0005525">
    <property type="term" value="F:GTP binding"/>
    <property type="evidence" value="ECO:0007669"/>
    <property type="project" value="UniProtKB-KW"/>
</dbReference>
<comment type="similarity">
    <text evidence="1">Belongs to the small GTPase superfamily. Arf family.</text>
</comment>
<evidence type="ECO:0000313" key="10">
    <source>
        <dbReference type="Proteomes" id="UP000317650"/>
    </source>
</evidence>
<name>A0A4S8ITQ0_MUSBA</name>
<dbReference type="EMBL" id="PYDT01000009">
    <property type="protein sequence ID" value="THU51614.1"/>
    <property type="molecule type" value="Genomic_DNA"/>
</dbReference>
<keyword evidence="4" id="KW-0931">ER-Golgi transport</keyword>
<dbReference type="Proteomes" id="UP000317650">
    <property type="component" value="Chromosome 6"/>
</dbReference>
<evidence type="ECO:0000256" key="2">
    <source>
        <dbReference type="ARBA" id="ARBA00022707"/>
    </source>
</evidence>
<dbReference type="InterPro" id="IPR006689">
    <property type="entry name" value="Small_GTPase_ARF/SAR"/>
</dbReference>
<feature type="region of interest" description="Disordered" evidence="8">
    <location>
        <begin position="190"/>
        <end position="226"/>
    </location>
</feature>
<keyword evidence="3 6" id="KW-0547">Nucleotide-binding</keyword>
<protein>
    <submittedName>
        <fullName evidence="9">Uncharacterized protein</fullName>
    </submittedName>
</protein>
<evidence type="ECO:0000256" key="6">
    <source>
        <dbReference type="PIRSR" id="PIRSR606689-1"/>
    </source>
</evidence>
<dbReference type="SUPFAM" id="SSF52540">
    <property type="entry name" value="P-loop containing nucleoside triphosphate hydrolases"/>
    <property type="match status" value="1"/>
</dbReference>
<evidence type="ECO:0000256" key="7">
    <source>
        <dbReference type="PIRSR" id="PIRSR606689-2"/>
    </source>
</evidence>
<dbReference type="SMART" id="SM00177">
    <property type="entry name" value="ARF"/>
    <property type="match status" value="1"/>
</dbReference>
<dbReference type="Pfam" id="PF00025">
    <property type="entry name" value="Arf"/>
    <property type="match status" value="1"/>
</dbReference>
<feature type="region of interest" description="Disordered" evidence="8">
    <location>
        <begin position="329"/>
        <end position="381"/>
    </location>
</feature>
<evidence type="ECO:0000256" key="1">
    <source>
        <dbReference type="ARBA" id="ARBA00010290"/>
    </source>
</evidence>
<evidence type="ECO:0000256" key="8">
    <source>
        <dbReference type="SAM" id="MobiDB-lite"/>
    </source>
</evidence>
<evidence type="ECO:0000313" key="9">
    <source>
        <dbReference type="EMBL" id="THU51614.1"/>
    </source>
</evidence>
<evidence type="ECO:0000256" key="5">
    <source>
        <dbReference type="ARBA" id="ARBA00023134"/>
    </source>
</evidence>
<dbReference type="AlphaFoldDB" id="A0A4S8ITQ0"/>
<evidence type="ECO:0000256" key="3">
    <source>
        <dbReference type="ARBA" id="ARBA00022741"/>
    </source>
</evidence>
<gene>
    <name evidence="9" type="ORF">C4D60_Mb06t32880</name>
</gene>
<feature type="binding site" evidence="6">
    <location>
        <begin position="24"/>
        <end position="31"/>
    </location>
    <ligand>
        <name>GTP</name>
        <dbReference type="ChEBI" id="CHEBI:37565"/>
    </ligand>
</feature>
<keyword evidence="10" id="KW-1185">Reference proteome</keyword>
<keyword evidence="7" id="KW-0479">Metal-binding</keyword>
<dbReference type="STRING" id="52838.A0A4S8ITQ0"/>
<keyword evidence="4" id="KW-0813">Transport</keyword>
<dbReference type="GO" id="GO:0016192">
    <property type="term" value="P:vesicle-mediated transport"/>
    <property type="evidence" value="ECO:0007669"/>
    <property type="project" value="UniProtKB-KW"/>
</dbReference>
<organism evidence="9 10">
    <name type="scientific">Musa balbisiana</name>
    <name type="common">Banana</name>
    <dbReference type="NCBI Taxonomy" id="52838"/>
    <lineage>
        <taxon>Eukaryota</taxon>
        <taxon>Viridiplantae</taxon>
        <taxon>Streptophyta</taxon>
        <taxon>Embryophyta</taxon>
        <taxon>Tracheophyta</taxon>
        <taxon>Spermatophyta</taxon>
        <taxon>Magnoliopsida</taxon>
        <taxon>Liliopsida</taxon>
        <taxon>Zingiberales</taxon>
        <taxon>Musaceae</taxon>
        <taxon>Musa</taxon>
    </lineage>
</organism>
<dbReference type="PANTHER" id="PTHR11711">
    <property type="entry name" value="ADP RIBOSYLATION FACTOR-RELATED"/>
    <property type="match status" value="1"/>
</dbReference>
<feature type="compositionally biased region" description="Acidic residues" evidence="8">
    <location>
        <begin position="361"/>
        <end position="371"/>
    </location>
</feature>
<dbReference type="InterPro" id="IPR027417">
    <property type="entry name" value="P-loop_NTPase"/>
</dbReference>
<feature type="compositionally biased region" description="Gly residues" evidence="8">
    <location>
        <begin position="342"/>
        <end position="359"/>
    </location>
</feature>
<dbReference type="InterPro" id="IPR024156">
    <property type="entry name" value="Small_GTPase_ARF"/>
</dbReference>
<keyword evidence="5 6" id="KW-0342">GTP-binding</keyword>
<feature type="binding site" evidence="7">
    <location>
        <position position="31"/>
    </location>
    <ligand>
        <name>Mg(2+)</name>
        <dbReference type="ChEBI" id="CHEBI:18420"/>
    </ligand>
</feature>
<keyword evidence="2" id="KW-0519">Myristate</keyword>
<keyword evidence="7" id="KW-0460">Magnesium</keyword>
<sequence>MGLTFTKLFSRLFAKKEMRILMVGLDAAGKTTILYKLKLGEIVTTIPTIERLILLRQNHASLPQVCFTARSIQSDTSLLRRVGSNSSKPVHLPPHNPCPHQAPNCPPSQAQIFPPVPPRHPLVQVALERHPLHVLICAQFHQRLAPGVAPVEHLLQQVQEPEHAPVLIVPFPQVLCLEVGFGHHPPLLPRPHDGLPAHPPRLGGEVNPLAGAPGDRRPPHHPSRPRVLRDRVRLHPDHLPAGYLGPGPGPDRGLKPLDVGLGGGGAGADGHVVAFGENPGVEIWGDVGADVHLGEVLVAGHAGRGEADPLLESDSGGVIAGGDGAGDAAVGSVGADDDIDGEGGGGAGEGAGGGGGGGVVDEADGGEEAGEEAGAGIGGAAAEESVEDLAAEHGDVLVGAEGAAEVGGAVGGGEDAHAGDAAVNEGGWEVELGQHAEGDGAAAGLRSRGGPLDEVGLDASEREGLGGRGAGGAAANDGSPKGAGGGCDDDGGLGKGRRSCFGGGGAGGFEGEAGGEWGGEKVVARGSHRWRSGDCGAQLGFFSIHLLSATILNSGNDSGFRETFPVSPETRNKLSSRRTGRTLRLTQNAVAMPTRLSVLCTPKRG</sequence>
<dbReference type="GO" id="GO:0046872">
    <property type="term" value="F:metal ion binding"/>
    <property type="evidence" value="ECO:0007669"/>
    <property type="project" value="UniProtKB-KW"/>
</dbReference>
<dbReference type="GO" id="GO:0003924">
    <property type="term" value="F:GTPase activity"/>
    <property type="evidence" value="ECO:0007669"/>
    <property type="project" value="InterPro"/>
</dbReference>
<reference evidence="9 10" key="1">
    <citation type="journal article" date="2019" name="Nat. Plants">
        <title>Genome sequencing of Musa balbisiana reveals subgenome evolution and function divergence in polyploid bananas.</title>
        <authorList>
            <person name="Yao X."/>
        </authorList>
    </citation>
    <scope>NUCLEOTIDE SEQUENCE [LARGE SCALE GENOMIC DNA]</scope>
    <source>
        <strain evidence="10">cv. DH-PKW</strain>
        <tissue evidence="9">Leaves</tissue>
    </source>
</reference>
<evidence type="ECO:0000256" key="4">
    <source>
        <dbReference type="ARBA" id="ARBA00022892"/>
    </source>
</evidence>
<dbReference type="Gene3D" id="3.40.50.300">
    <property type="entry name" value="P-loop containing nucleotide triphosphate hydrolases"/>
    <property type="match status" value="1"/>
</dbReference>